<protein>
    <submittedName>
        <fullName evidence="2">Uncharacterized protein</fullName>
    </submittedName>
</protein>
<dbReference type="EMBL" id="KE504149">
    <property type="protein sequence ID" value="EPT00430.1"/>
    <property type="molecule type" value="Genomic_DNA"/>
</dbReference>
<accession>S8FQ43</accession>
<dbReference type="AlphaFoldDB" id="S8FQ43"/>
<feature type="compositionally biased region" description="Basic residues" evidence="1">
    <location>
        <begin position="102"/>
        <end position="116"/>
    </location>
</feature>
<dbReference type="InParanoid" id="S8FQ43"/>
<name>S8FQ43_FOMSC</name>
<dbReference type="Proteomes" id="UP000015241">
    <property type="component" value="Unassembled WGS sequence"/>
</dbReference>
<organism evidence="2 3">
    <name type="scientific">Fomitopsis schrenkii</name>
    <name type="common">Brown rot fungus</name>
    <dbReference type="NCBI Taxonomy" id="2126942"/>
    <lineage>
        <taxon>Eukaryota</taxon>
        <taxon>Fungi</taxon>
        <taxon>Dikarya</taxon>
        <taxon>Basidiomycota</taxon>
        <taxon>Agaricomycotina</taxon>
        <taxon>Agaricomycetes</taxon>
        <taxon>Polyporales</taxon>
        <taxon>Fomitopsis</taxon>
    </lineage>
</organism>
<proteinExistence type="predicted"/>
<keyword evidence="3" id="KW-1185">Reference proteome</keyword>
<gene>
    <name evidence="2" type="ORF">FOMPIDRAFT_1023806</name>
</gene>
<reference evidence="2 3" key="1">
    <citation type="journal article" date="2012" name="Science">
        <title>The Paleozoic origin of enzymatic lignin decomposition reconstructed from 31 fungal genomes.</title>
        <authorList>
            <person name="Floudas D."/>
            <person name="Binder M."/>
            <person name="Riley R."/>
            <person name="Barry K."/>
            <person name="Blanchette R.A."/>
            <person name="Henrissat B."/>
            <person name="Martinez A.T."/>
            <person name="Otillar R."/>
            <person name="Spatafora J.W."/>
            <person name="Yadav J.S."/>
            <person name="Aerts A."/>
            <person name="Benoit I."/>
            <person name="Boyd A."/>
            <person name="Carlson A."/>
            <person name="Copeland A."/>
            <person name="Coutinho P.M."/>
            <person name="de Vries R.P."/>
            <person name="Ferreira P."/>
            <person name="Findley K."/>
            <person name="Foster B."/>
            <person name="Gaskell J."/>
            <person name="Glotzer D."/>
            <person name="Gorecki P."/>
            <person name="Heitman J."/>
            <person name="Hesse C."/>
            <person name="Hori C."/>
            <person name="Igarashi K."/>
            <person name="Jurgens J.A."/>
            <person name="Kallen N."/>
            <person name="Kersten P."/>
            <person name="Kohler A."/>
            <person name="Kuees U."/>
            <person name="Kumar T.K.A."/>
            <person name="Kuo A."/>
            <person name="LaButti K."/>
            <person name="Larrondo L.F."/>
            <person name="Lindquist E."/>
            <person name="Ling A."/>
            <person name="Lombard V."/>
            <person name="Lucas S."/>
            <person name="Lundell T."/>
            <person name="Martin R."/>
            <person name="McLaughlin D.J."/>
            <person name="Morgenstern I."/>
            <person name="Morin E."/>
            <person name="Murat C."/>
            <person name="Nagy L.G."/>
            <person name="Nolan M."/>
            <person name="Ohm R.A."/>
            <person name="Patyshakuliyeva A."/>
            <person name="Rokas A."/>
            <person name="Ruiz-Duenas F.J."/>
            <person name="Sabat G."/>
            <person name="Salamov A."/>
            <person name="Samejima M."/>
            <person name="Schmutz J."/>
            <person name="Slot J.C."/>
            <person name="St John F."/>
            <person name="Stenlid J."/>
            <person name="Sun H."/>
            <person name="Sun S."/>
            <person name="Syed K."/>
            <person name="Tsang A."/>
            <person name="Wiebenga A."/>
            <person name="Young D."/>
            <person name="Pisabarro A."/>
            <person name="Eastwood D.C."/>
            <person name="Martin F."/>
            <person name="Cullen D."/>
            <person name="Grigoriev I.V."/>
            <person name="Hibbett D.S."/>
        </authorList>
    </citation>
    <scope>NUCLEOTIDE SEQUENCE</scope>
    <source>
        <strain evidence="3">FP-58527</strain>
    </source>
</reference>
<sequence length="173" mass="18600">MFATYYSHSMMHAAPADASISDYAAPNATQKARLTIKVPPKDTLVQARPKVRLRAQRVTFAPAPEPSAATTIAALAEFEVPLSAPVPQQISVAPVSPPRVYGRPRRVPGSARHGRRAVLTSPSGSSTSPANRTETFESITCTPPLTSTSFEVGHQRGSDALRMCVHRNRRNSA</sequence>
<evidence type="ECO:0000313" key="2">
    <source>
        <dbReference type="EMBL" id="EPT00430.1"/>
    </source>
</evidence>
<evidence type="ECO:0000313" key="3">
    <source>
        <dbReference type="Proteomes" id="UP000015241"/>
    </source>
</evidence>
<feature type="compositionally biased region" description="Polar residues" evidence="1">
    <location>
        <begin position="120"/>
        <end position="142"/>
    </location>
</feature>
<evidence type="ECO:0000256" key="1">
    <source>
        <dbReference type="SAM" id="MobiDB-lite"/>
    </source>
</evidence>
<dbReference type="OrthoDB" id="2799088at2759"/>
<feature type="region of interest" description="Disordered" evidence="1">
    <location>
        <begin position="97"/>
        <end position="142"/>
    </location>
</feature>
<dbReference type="HOGENOM" id="CLU_1547600_0_0_1"/>